<evidence type="ECO:0000313" key="2">
    <source>
        <dbReference type="EMBL" id="GMU05124.1"/>
    </source>
</evidence>
<protein>
    <submittedName>
        <fullName evidence="2">Eco29kI family restriction endonuclease</fullName>
    </submittedName>
</protein>
<name>A0ABQ6QMA2_9BACT</name>
<organism evidence="2 3">
    <name type="scientific">Corallococcus caeni</name>
    <dbReference type="NCBI Taxonomy" id="3082388"/>
    <lineage>
        <taxon>Bacteria</taxon>
        <taxon>Pseudomonadati</taxon>
        <taxon>Myxococcota</taxon>
        <taxon>Myxococcia</taxon>
        <taxon>Myxococcales</taxon>
        <taxon>Cystobacterineae</taxon>
        <taxon>Myxococcaceae</taxon>
        <taxon>Corallococcus</taxon>
    </lineage>
</organism>
<dbReference type="GO" id="GO:0004519">
    <property type="term" value="F:endonuclease activity"/>
    <property type="evidence" value="ECO:0007669"/>
    <property type="project" value="UniProtKB-KW"/>
</dbReference>
<gene>
    <name evidence="2" type="ORF">ASNO1_13760</name>
</gene>
<proteinExistence type="predicted"/>
<dbReference type="EMBL" id="BTTX01000001">
    <property type="protein sequence ID" value="GMU05124.1"/>
    <property type="molecule type" value="Genomic_DNA"/>
</dbReference>
<dbReference type="InterPro" id="IPR018575">
    <property type="entry name" value="Restrct_endonuc_II_Eco29kI"/>
</dbReference>
<dbReference type="Pfam" id="PF09517">
    <property type="entry name" value="RE_Eco29kI"/>
    <property type="match status" value="1"/>
</dbReference>
<keyword evidence="2" id="KW-0255">Endonuclease</keyword>
<dbReference type="Proteomes" id="UP001342631">
    <property type="component" value="Unassembled WGS sequence"/>
</dbReference>
<comment type="caution">
    <text evidence="2">The sequence shown here is derived from an EMBL/GenBank/DDBJ whole genome shotgun (WGS) entry which is preliminary data.</text>
</comment>
<reference evidence="2 3" key="1">
    <citation type="journal article" date="2024" name="Arch. Microbiol.">
        <title>Corallococcus caeni sp. nov., a novel myxobacterium isolated from activated sludge.</title>
        <authorList>
            <person name="Tomita S."/>
            <person name="Nakai R."/>
            <person name="Kuroda K."/>
            <person name="Kurashita H."/>
            <person name="Hatamoto M."/>
            <person name="Yamaguchi T."/>
            <person name="Narihiro T."/>
        </authorList>
    </citation>
    <scope>NUCLEOTIDE SEQUENCE [LARGE SCALE GENOMIC DNA]</scope>
    <source>
        <strain evidence="2 3">NO1</strain>
    </source>
</reference>
<keyword evidence="3" id="KW-1185">Reference proteome</keyword>
<accession>A0ABQ6QMA2</accession>
<sequence>MRGMSTDEYNPLDYANLTKNCVDELMDRGPYTLELDTPFEGAGVYALFYTGKLDIYAPVSSRKAQWPIYVGKAVPAGARKGAREIGASRSLYSRLRQHRESIRAADNLDPGDFLARYLVVTPLWITMAERFLIEHYQPAWNVCLEGFGNHDPGSGRHQGERSWWDTLHPGRSWAEKLVASRKRSEAKQRLSEFLKNHRPGAKMPALRSDPDLFTEDEE</sequence>
<evidence type="ECO:0000313" key="3">
    <source>
        <dbReference type="Proteomes" id="UP001342631"/>
    </source>
</evidence>
<keyword evidence="2" id="KW-0378">Hydrolase</keyword>
<feature type="region of interest" description="Disordered" evidence="1">
    <location>
        <begin position="190"/>
        <end position="218"/>
    </location>
</feature>
<evidence type="ECO:0000256" key="1">
    <source>
        <dbReference type="SAM" id="MobiDB-lite"/>
    </source>
</evidence>
<keyword evidence="2" id="KW-0540">Nuclease</keyword>